<dbReference type="EMBL" id="CAJVQB010150992">
    <property type="protein sequence ID" value="CAG8855590.1"/>
    <property type="molecule type" value="Genomic_DNA"/>
</dbReference>
<sequence length="128" mass="15198">WGRKENARALNLVFKELFDVRIANSLEKLNLFYLDQLTDSNDQRLLSWPKIKIRSGEKTREKKPKWFKGEAFKIIEKKEKTIQVEHWRTVSEVAKSETRIEKCSGYEYNRSIVEGNCTTRIKFDGGWK</sequence>
<proteinExistence type="predicted"/>
<dbReference type="SUPFAM" id="SSF47789">
    <property type="entry name" value="C-terminal domain of RNA polymerase alpha subunit"/>
    <property type="match status" value="1"/>
</dbReference>
<comment type="caution">
    <text evidence="1">The sequence shown here is derived from an EMBL/GenBank/DDBJ whole genome shotgun (WGS) entry which is preliminary data.</text>
</comment>
<keyword evidence="2" id="KW-1185">Reference proteome</keyword>
<evidence type="ECO:0000313" key="1">
    <source>
        <dbReference type="EMBL" id="CAG8855590.1"/>
    </source>
</evidence>
<name>A0ABN7XKL9_GIGMA</name>
<reference evidence="1 2" key="1">
    <citation type="submission" date="2021-06" db="EMBL/GenBank/DDBJ databases">
        <authorList>
            <person name="Kallberg Y."/>
            <person name="Tangrot J."/>
            <person name="Rosling A."/>
        </authorList>
    </citation>
    <scope>NUCLEOTIDE SEQUENCE [LARGE SCALE GENOMIC DNA]</scope>
    <source>
        <strain evidence="1 2">120-4 pot B 10/14</strain>
    </source>
</reference>
<evidence type="ECO:0000313" key="2">
    <source>
        <dbReference type="Proteomes" id="UP000789901"/>
    </source>
</evidence>
<dbReference type="Proteomes" id="UP000789901">
    <property type="component" value="Unassembled WGS sequence"/>
</dbReference>
<protein>
    <submittedName>
        <fullName evidence="1">11131_t:CDS:1</fullName>
    </submittedName>
</protein>
<organism evidence="1 2">
    <name type="scientific">Gigaspora margarita</name>
    <dbReference type="NCBI Taxonomy" id="4874"/>
    <lineage>
        <taxon>Eukaryota</taxon>
        <taxon>Fungi</taxon>
        <taxon>Fungi incertae sedis</taxon>
        <taxon>Mucoromycota</taxon>
        <taxon>Glomeromycotina</taxon>
        <taxon>Glomeromycetes</taxon>
        <taxon>Diversisporales</taxon>
        <taxon>Gigasporaceae</taxon>
        <taxon>Gigaspora</taxon>
    </lineage>
</organism>
<feature type="non-terminal residue" evidence="1">
    <location>
        <position position="1"/>
    </location>
</feature>
<gene>
    <name evidence="1" type="ORF">GMARGA_LOCUS44411</name>
</gene>
<feature type="non-terminal residue" evidence="1">
    <location>
        <position position="128"/>
    </location>
</feature>
<accession>A0ABN7XKL9</accession>